<dbReference type="Proteomes" id="UP001219585">
    <property type="component" value="Chromosome"/>
</dbReference>
<keyword evidence="2" id="KW-0479">Metal-binding</keyword>
<evidence type="ECO:0000313" key="6">
    <source>
        <dbReference type="EMBL" id="WDV07509.1"/>
    </source>
</evidence>
<proteinExistence type="predicted"/>
<dbReference type="Pfam" id="PF22026">
    <property type="entry name" value="Alpha-amylase_C_2"/>
    <property type="match status" value="1"/>
</dbReference>
<dbReference type="SUPFAM" id="SSF51445">
    <property type="entry name" value="(Trans)glycosidases"/>
    <property type="match status" value="1"/>
</dbReference>
<evidence type="ECO:0000259" key="5">
    <source>
        <dbReference type="SMART" id="SM00642"/>
    </source>
</evidence>
<keyword evidence="4" id="KW-0812">Transmembrane</keyword>
<dbReference type="Pfam" id="PF00128">
    <property type="entry name" value="Alpha-amylase"/>
    <property type="match status" value="1"/>
</dbReference>
<evidence type="ECO:0000256" key="4">
    <source>
        <dbReference type="SAM" id="Phobius"/>
    </source>
</evidence>
<dbReference type="InterPro" id="IPR013780">
    <property type="entry name" value="Glyco_hydro_b"/>
</dbReference>
<keyword evidence="4" id="KW-1133">Transmembrane helix</keyword>
<dbReference type="Gene3D" id="2.60.40.1180">
    <property type="entry name" value="Golgi alpha-mannosidase II"/>
    <property type="match status" value="1"/>
</dbReference>
<feature type="domain" description="Glycosyl hydrolase family 13 catalytic" evidence="5">
    <location>
        <begin position="63"/>
        <end position="376"/>
    </location>
</feature>
<dbReference type="PANTHER" id="PTHR10357:SF215">
    <property type="entry name" value="ALPHA-AMYLASE 1"/>
    <property type="match status" value="1"/>
</dbReference>
<feature type="transmembrane region" description="Helical" evidence="4">
    <location>
        <begin position="473"/>
        <end position="494"/>
    </location>
</feature>
<dbReference type="SUPFAM" id="SSF51011">
    <property type="entry name" value="Glycosyl hydrolase domain"/>
    <property type="match status" value="1"/>
</dbReference>
<evidence type="ECO:0000313" key="7">
    <source>
        <dbReference type="Proteomes" id="UP001219585"/>
    </source>
</evidence>
<keyword evidence="4" id="KW-0472">Membrane</keyword>
<dbReference type="InterPro" id="IPR006047">
    <property type="entry name" value="GH13_cat_dom"/>
</dbReference>
<dbReference type="Gene3D" id="3.20.20.80">
    <property type="entry name" value="Glycosidases"/>
    <property type="match status" value="1"/>
</dbReference>
<dbReference type="EMBL" id="CP113527">
    <property type="protein sequence ID" value="WDV07509.1"/>
    <property type="molecule type" value="Genomic_DNA"/>
</dbReference>
<gene>
    <name evidence="6" type="ORF">OU989_03225</name>
</gene>
<dbReference type="InterPro" id="IPR017853">
    <property type="entry name" value="GH"/>
</dbReference>
<name>A0AAJ5UTV9_9BACI</name>
<dbReference type="KEGG" id="liu:OU989_03225"/>
<accession>A0AAJ5UTV9</accession>
<dbReference type="GO" id="GO:0046872">
    <property type="term" value="F:metal ion binding"/>
    <property type="evidence" value="ECO:0007669"/>
    <property type="project" value="UniProtKB-KW"/>
</dbReference>
<keyword evidence="6" id="KW-0378">Hydrolase</keyword>
<keyword evidence="3" id="KW-0732">Signal</keyword>
<organism evidence="6 7">
    <name type="scientific">Lysinibacillus irui</name>
    <dbReference type="NCBI Taxonomy" id="2998077"/>
    <lineage>
        <taxon>Bacteria</taxon>
        <taxon>Bacillati</taxon>
        <taxon>Bacillota</taxon>
        <taxon>Bacilli</taxon>
        <taxon>Bacillales</taxon>
        <taxon>Bacillaceae</taxon>
        <taxon>Lysinibacillus</taxon>
    </lineage>
</organism>
<dbReference type="RefSeq" id="WP_274795682.1">
    <property type="nucleotide sequence ID" value="NZ_CP113527.1"/>
</dbReference>
<dbReference type="GO" id="GO:0016787">
    <property type="term" value="F:hydrolase activity"/>
    <property type="evidence" value="ECO:0007669"/>
    <property type="project" value="UniProtKB-KW"/>
</dbReference>
<dbReference type="AlphaFoldDB" id="A0AAJ5UTV9"/>
<sequence length="508" mass="57194">MTVLFGKMTMDWFEREGITVKFKKWISATAASLLLATSFVSTTPVAHADEAASTSIAEESIYDLLVDRFFNGSGTNDFDTNTQDPSKFAGGDFTGLQDKLKFIGEMGYTIVSIGPIFSTEKYDGSMLTSYTTIERHFGTTEEFQSVVEAYKAKNMSIMVDFPLNNVSPNHEWVKDTSKADWIASTNNGQVQWDLSNKAVQEALIQSATDFVSTYDVGGIRLTNIAEADTEFVNSMIAALKETKESLYVIANEESDANFDATFSPATADIYRNIFKNVDMDSSKLMEPFTGEKPTQIMVDSLETHRFTFDSANENMFPPTRLKMAMGALFMLPGIPVVQYGTEIAMNGEAKPDTHQLYNFKTDEELIDYIKNVQSLRNKSATLRNGDFEVITNENGLLVFTRSSDEEKWVIMVNNTGKTQRVDLTPEQLGEGKMLNGILHEEKVRINEKEVYPVILDREMVEIYQVRNDEGLNMPYMIALGLVWVIFIGFVVIIIKRGKVRRQEQDVQQ</sequence>
<dbReference type="GO" id="GO:0005975">
    <property type="term" value="P:carbohydrate metabolic process"/>
    <property type="evidence" value="ECO:0007669"/>
    <property type="project" value="InterPro"/>
</dbReference>
<dbReference type="SMART" id="SM00642">
    <property type="entry name" value="Aamy"/>
    <property type="match status" value="1"/>
</dbReference>
<dbReference type="InterPro" id="IPR054174">
    <property type="entry name" value="Alpha-amylase-like_C"/>
</dbReference>
<reference evidence="6" key="1">
    <citation type="submission" date="2022-11" db="EMBL/GenBank/DDBJ databases">
        <title>Lysinibacillus irui.</title>
        <authorList>
            <person name="Akintayo S.O."/>
        </authorList>
    </citation>
    <scope>NUCLEOTIDE SEQUENCE</scope>
    <source>
        <strain evidence="6">IRB4-01</strain>
    </source>
</reference>
<evidence type="ECO:0000256" key="1">
    <source>
        <dbReference type="ARBA" id="ARBA00001913"/>
    </source>
</evidence>
<dbReference type="PANTHER" id="PTHR10357">
    <property type="entry name" value="ALPHA-AMYLASE FAMILY MEMBER"/>
    <property type="match status" value="1"/>
</dbReference>
<protein>
    <submittedName>
        <fullName evidence="6">Alpha-amylase family glycosyl hydrolase</fullName>
    </submittedName>
</protein>
<evidence type="ECO:0000256" key="2">
    <source>
        <dbReference type="ARBA" id="ARBA00022723"/>
    </source>
</evidence>
<comment type="cofactor">
    <cofactor evidence="1">
        <name>Ca(2+)</name>
        <dbReference type="ChEBI" id="CHEBI:29108"/>
    </cofactor>
</comment>
<evidence type="ECO:0000256" key="3">
    <source>
        <dbReference type="ARBA" id="ARBA00022729"/>
    </source>
</evidence>